<dbReference type="InterPro" id="IPR013324">
    <property type="entry name" value="RNA_pol_sigma_r3/r4-like"/>
</dbReference>
<evidence type="ECO:0000256" key="2">
    <source>
        <dbReference type="ARBA" id="ARBA00024764"/>
    </source>
</evidence>
<gene>
    <name evidence="4" type="primary">ylxM</name>
    <name evidence="4" type="ORF">WMO41_03385</name>
</gene>
<comment type="function">
    <text evidence="2 3">Might take part in the signal recognition particle (SRP) pathway. This is inferred from the conservation of its genetic proximity to ftsY/ffh. May be a regulatory protein.</text>
</comment>
<dbReference type="InterPro" id="IPR007394">
    <property type="entry name" value="UPF0122"/>
</dbReference>
<sequence length="113" mass="13387">MESIVKQSLLYDFYGELLTEHQRSIYEDVVYNDMSLSEIAEENGISRQGVHDLIKRCDKTLSAYEDKLHLISKFQTTRRMVEEIHKKTRIFKETKDESLIDEIEQISNDIMEL</sequence>
<comment type="caution">
    <text evidence="4">The sequence shown here is derived from an EMBL/GenBank/DDBJ whole genome shotgun (WGS) entry which is preliminary data.</text>
</comment>
<dbReference type="GO" id="GO:0003677">
    <property type="term" value="F:DNA binding"/>
    <property type="evidence" value="ECO:0007669"/>
    <property type="project" value="UniProtKB-KW"/>
</dbReference>
<dbReference type="InterPro" id="IPR036388">
    <property type="entry name" value="WH-like_DNA-bd_sf"/>
</dbReference>
<dbReference type="EMBL" id="JBBMFJ010000004">
    <property type="protein sequence ID" value="MEQ2562222.1"/>
    <property type="molecule type" value="Genomic_DNA"/>
</dbReference>
<dbReference type="InterPro" id="IPR054831">
    <property type="entry name" value="UPF0122_fam_protein"/>
</dbReference>
<dbReference type="Proteomes" id="UP001437460">
    <property type="component" value="Unassembled WGS sequence"/>
</dbReference>
<dbReference type="Gene3D" id="1.10.10.10">
    <property type="entry name" value="Winged helix-like DNA-binding domain superfamily/Winged helix DNA-binding domain"/>
    <property type="match status" value="1"/>
</dbReference>
<name>A0ABV1HIT1_9FIRM</name>
<dbReference type="HAMAP" id="MF_00245">
    <property type="entry name" value="UPF0122"/>
    <property type="match status" value="1"/>
</dbReference>
<dbReference type="NCBIfam" id="NF001072">
    <property type="entry name" value="PRK00118.2-2"/>
    <property type="match status" value="1"/>
</dbReference>
<dbReference type="SUPFAM" id="SSF88659">
    <property type="entry name" value="Sigma3 and sigma4 domains of RNA polymerase sigma factors"/>
    <property type="match status" value="1"/>
</dbReference>
<keyword evidence="5" id="KW-1185">Reference proteome</keyword>
<protein>
    <recommendedName>
        <fullName evidence="3">UPF0122 protein WMO41_03385</fullName>
    </recommendedName>
</protein>
<dbReference type="NCBIfam" id="NF045758">
    <property type="entry name" value="YlxM"/>
    <property type="match status" value="1"/>
</dbReference>
<proteinExistence type="inferred from homology"/>
<evidence type="ECO:0000313" key="4">
    <source>
        <dbReference type="EMBL" id="MEQ2562222.1"/>
    </source>
</evidence>
<organism evidence="4 5">
    <name type="scientific">Ventrimonas faecis</name>
    <dbReference type="NCBI Taxonomy" id="3133170"/>
    <lineage>
        <taxon>Bacteria</taxon>
        <taxon>Bacillati</taxon>
        <taxon>Bacillota</taxon>
        <taxon>Clostridia</taxon>
        <taxon>Lachnospirales</taxon>
        <taxon>Lachnospiraceae</taxon>
        <taxon>Ventrimonas</taxon>
    </lineage>
</organism>
<dbReference type="RefSeq" id="WP_349228561.1">
    <property type="nucleotide sequence ID" value="NZ_JBBMFJ010000004.1"/>
</dbReference>
<dbReference type="PANTHER" id="PTHR40083">
    <property type="entry name" value="UPF0122 PROTEIN CBO2450/CLC_2298"/>
    <property type="match status" value="1"/>
</dbReference>
<comment type="similarity">
    <text evidence="1 3">Belongs to the UPF0122 family.</text>
</comment>
<evidence type="ECO:0000256" key="3">
    <source>
        <dbReference type="HAMAP-Rule" id="MF_00245"/>
    </source>
</evidence>
<dbReference type="PANTHER" id="PTHR40083:SF1">
    <property type="entry name" value="UPF0122 PROTEIN YLXM"/>
    <property type="match status" value="1"/>
</dbReference>
<accession>A0ABV1HIT1</accession>
<evidence type="ECO:0000313" key="5">
    <source>
        <dbReference type="Proteomes" id="UP001437460"/>
    </source>
</evidence>
<evidence type="ECO:0000256" key="1">
    <source>
        <dbReference type="ARBA" id="ARBA00008720"/>
    </source>
</evidence>
<dbReference type="Pfam" id="PF04297">
    <property type="entry name" value="UPF0122"/>
    <property type="match status" value="1"/>
</dbReference>
<keyword evidence="4" id="KW-0238">DNA-binding</keyword>
<reference evidence="4 5" key="1">
    <citation type="submission" date="2024-03" db="EMBL/GenBank/DDBJ databases">
        <title>Human intestinal bacterial collection.</title>
        <authorList>
            <person name="Pauvert C."/>
            <person name="Hitch T.C.A."/>
            <person name="Clavel T."/>
        </authorList>
    </citation>
    <scope>NUCLEOTIDE SEQUENCE [LARGE SCALE GENOMIC DNA]</scope>
    <source>
        <strain evidence="4 5">CLA-AP-H27</strain>
    </source>
</reference>